<sequence length="42" mass="4831">MFSLSMLPLLVPCRKIIICCLCFQLSEVHLHLIIVLSSKLKF</sequence>
<protein>
    <submittedName>
        <fullName evidence="1">Uncharacterized protein</fullName>
    </submittedName>
</protein>
<evidence type="ECO:0000313" key="1">
    <source>
        <dbReference type="EMBL" id="JAD66578.1"/>
    </source>
</evidence>
<reference evidence="1" key="1">
    <citation type="submission" date="2014-09" db="EMBL/GenBank/DDBJ databases">
        <authorList>
            <person name="Magalhaes I.L.F."/>
            <person name="Oliveira U."/>
            <person name="Santos F.R."/>
            <person name="Vidigal T.H.D.A."/>
            <person name="Brescovit A.D."/>
            <person name="Santos A.J."/>
        </authorList>
    </citation>
    <scope>NUCLEOTIDE SEQUENCE</scope>
    <source>
        <tissue evidence="1">Shoot tissue taken approximately 20 cm above the soil surface</tissue>
    </source>
</reference>
<accession>A0A0A9BWJ5</accession>
<name>A0A0A9BWJ5_ARUDO</name>
<proteinExistence type="predicted"/>
<reference evidence="1" key="2">
    <citation type="journal article" date="2015" name="Data Brief">
        <title>Shoot transcriptome of the giant reed, Arundo donax.</title>
        <authorList>
            <person name="Barrero R.A."/>
            <person name="Guerrero F.D."/>
            <person name="Moolhuijzen P."/>
            <person name="Goolsby J.A."/>
            <person name="Tidwell J."/>
            <person name="Bellgard S.E."/>
            <person name="Bellgard M.I."/>
        </authorList>
    </citation>
    <scope>NUCLEOTIDE SEQUENCE</scope>
    <source>
        <tissue evidence="1">Shoot tissue taken approximately 20 cm above the soil surface</tissue>
    </source>
</reference>
<dbReference type="EMBL" id="GBRH01231317">
    <property type="protein sequence ID" value="JAD66578.1"/>
    <property type="molecule type" value="Transcribed_RNA"/>
</dbReference>
<organism evidence="1">
    <name type="scientific">Arundo donax</name>
    <name type="common">Giant reed</name>
    <name type="synonym">Donax arundinaceus</name>
    <dbReference type="NCBI Taxonomy" id="35708"/>
    <lineage>
        <taxon>Eukaryota</taxon>
        <taxon>Viridiplantae</taxon>
        <taxon>Streptophyta</taxon>
        <taxon>Embryophyta</taxon>
        <taxon>Tracheophyta</taxon>
        <taxon>Spermatophyta</taxon>
        <taxon>Magnoliopsida</taxon>
        <taxon>Liliopsida</taxon>
        <taxon>Poales</taxon>
        <taxon>Poaceae</taxon>
        <taxon>PACMAD clade</taxon>
        <taxon>Arundinoideae</taxon>
        <taxon>Arundineae</taxon>
        <taxon>Arundo</taxon>
    </lineage>
</organism>
<dbReference type="AlphaFoldDB" id="A0A0A9BWJ5"/>